<keyword evidence="6" id="KW-1185">Reference proteome</keyword>
<dbReference type="InterPro" id="IPR035979">
    <property type="entry name" value="RBD_domain_sf"/>
</dbReference>
<sequence>MGEKLTKKQKKSNEFRGKKRKLDESIADIPEEDTPETETATSSIDNDNKQKQSKSKSSKKNTHGSGGKGHQDGASTEDTTAVTEEETTDKKKRRREKGPSKEENKDASIEESQDEGAITSAPKNQKFIVFVGNLPYNITKEQLEKHFASCGQISSVRVQTDKATGKGKGFAFMEFPDTESMQKALFFNKTLIKERPINVELTAGGGGNKSATRKQKIVEKNQALNEERRKLHEKHIAPAKEIKSSYAASNPPAQKAEPKKNIKKPSDISGVNAIAVEGLTVRLRKA</sequence>
<feature type="compositionally biased region" description="Basic and acidic residues" evidence="3">
    <location>
        <begin position="97"/>
        <end position="108"/>
    </location>
</feature>
<dbReference type="InterPro" id="IPR034228">
    <property type="entry name" value="Nop6_RRM"/>
</dbReference>
<accession>A0A9P6MHR0</accession>
<dbReference type="Gene3D" id="3.30.70.330">
    <property type="match status" value="1"/>
</dbReference>
<dbReference type="SMART" id="SM00360">
    <property type="entry name" value="RRM"/>
    <property type="match status" value="1"/>
</dbReference>
<feature type="region of interest" description="Disordered" evidence="3">
    <location>
        <begin position="225"/>
        <end position="267"/>
    </location>
</feature>
<feature type="compositionally biased region" description="Acidic residues" evidence="3">
    <location>
        <begin position="25"/>
        <end position="36"/>
    </location>
</feature>
<evidence type="ECO:0000313" key="5">
    <source>
        <dbReference type="EMBL" id="KAG0001889.1"/>
    </source>
</evidence>
<comment type="caution">
    <text evidence="5">The sequence shown here is derived from an EMBL/GenBank/DDBJ whole genome shotgun (WGS) entry which is preliminary data.</text>
</comment>
<dbReference type="InterPro" id="IPR012677">
    <property type="entry name" value="Nucleotide-bd_a/b_plait_sf"/>
</dbReference>
<feature type="compositionally biased region" description="Basic residues" evidence="3">
    <location>
        <begin position="51"/>
        <end position="62"/>
    </location>
</feature>
<evidence type="ECO:0000259" key="4">
    <source>
        <dbReference type="PROSITE" id="PS50102"/>
    </source>
</evidence>
<evidence type="ECO:0000256" key="1">
    <source>
        <dbReference type="ARBA" id="ARBA00022884"/>
    </source>
</evidence>
<reference evidence="5" key="1">
    <citation type="journal article" date="2020" name="Fungal Divers.">
        <title>Resolving the Mortierellaceae phylogeny through synthesis of multi-gene phylogenetics and phylogenomics.</title>
        <authorList>
            <person name="Vandepol N."/>
            <person name="Liber J."/>
            <person name="Desiro A."/>
            <person name="Na H."/>
            <person name="Kennedy M."/>
            <person name="Barry K."/>
            <person name="Grigoriev I.V."/>
            <person name="Miller A.N."/>
            <person name="O'Donnell K."/>
            <person name="Stajich J.E."/>
            <person name="Bonito G."/>
        </authorList>
    </citation>
    <scope>NUCLEOTIDE SEQUENCE</scope>
    <source>
        <strain evidence="5">MES-2147</strain>
    </source>
</reference>
<dbReference type="GO" id="GO:0005730">
    <property type="term" value="C:nucleolus"/>
    <property type="evidence" value="ECO:0007669"/>
    <property type="project" value="TreeGrafter"/>
</dbReference>
<dbReference type="Pfam" id="PF00076">
    <property type="entry name" value="RRM_1"/>
    <property type="match status" value="1"/>
</dbReference>
<gene>
    <name evidence="5" type="ORF">BGZ65_003102</name>
</gene>
<dbReference type="PROSITE" id="PS50102">
    <property type="entry name" value="RRM"/>
    <property type="match status" value="1"/>
</dbReference>
<organism evidence="5 6">
    <name type="scientific">Modicella reniformis</name>
    <dbReference type="NCBI Taxonomy" id="1440133"/>
    <lineage>
        <taxon>Eukaryota</taxon>
        <taxon>Fungi</taxon>
        <taxon>Fungi incertae sedis</taxon>
        <taxon>Mucoromycota</taxon>
        <taxon>Mortierellomycotina</taxon>
        <taxon>Mortierellomycetes</taxon>
        <taxon>Mortierellales</taxon>
        <taxon>Mortierellaceae</taxon>
        <taxon>Modicella</taxon>
    </lineage>
</organism>
<protein>
    <recommendedName>
        <fullName evidence="4">RRM domain-containing protein</fullName>
    </recommendedName>
</protein>
<evidence type="ECO:0000256" key="3">
    <source>
        <dbReference type="SAM" id="MobiDB-lite"/>
    </source>
</evidence>
<evidence type="ECO:0000256" key="2">
    <source>
        <dbReference type="PROSITE-ProRule" id="PRU00176"/>
    </source>
</evidence>
<feature type="domain" description="RRM" evidence="4">
    <location>
        <begin position="127"/>
        <end position="204"/>
    </location>
</feature>
<dbReference type="GO" id="GO:0019843">
    <property type="term" value="F:rRNA binding"/>
    <property type="evidence" value="ECO:0007669"/>
    <property type="project" value="TreeGrafter"/>
</dbReference>
<feature type="compositionally biased region" description="Basic and acidic residues" evidence="3">
    <location>
        <begin position="256"/>
        <end position="266"/>
    </location>
</feature>
<feature type="compositionally biased region" description="Basic and acidic residues" evidence="3">
    <location>
        <begin position="1"/>
        <end position="24"/>
    </location>
</feature>
<dbReference type="SUPFAM" id="SSF54928">
    <property type="entry name" value="RNA-binding domain, RBD"/>
    <property type="match status" value="1"/>
</dbReference>
<dbReference type="InterPro" id="IPR000504">
    <property type="entry name" value="RRM_dom"/>
</dbReference>
<feature type="region of interest" description="Disordered" evidence="3">
    <location>
        <begin position="1"/>
        <end position="119"/>
    </location>
</feature>
<evidence type="ECO:0000313" key="6">
    <source>
        <dbReference type="Proteomes" id="UP000749646"/>
    </source>
</evidence>
<dbReference type="AlphaFoldDB" id="A0A9P6MHR0"/>
<feature type="compositionally biased region" description="Basic and acidic residues" evidence="3">
    <location>
        <begin position="225"/>
        <end position="243"/>
    </location>
</feature>
<name>A0A9P6MHR0_9FUNG</name>
<dbReference type="PANTHER" id="PTHR23236:SF51">
    <property type="entry name" value="NUCLEOLAR PROTEIN 6"/>
    <property type="match status" value="1"/>
</dbReference>
<dbReference type="OrthoDB" id="439808at2759"/>
<dbReference type="EMBL" id="JAAAHW010000487">
    <property type="protein sequence ID" value="KAG0001889.1"/>
    <property type="molecule type" value="Genomic_DNA"/>
</dbReference>
<dbReference type="PANTHER" id="PTHR23236">
    <property type="entry name" value="EUKARYOTIC TRANSLATION INITIATION FACTOR 4B/4H"/>
    <property type="match status" value="1"/>
</dbReference>
<keyword evidence="1 2" id="KW-0694">RNA-binding</keyword>
<dbReference type="GO" id="GO:0042274">
    <property type="term" value="P:ribosomal small subunit biogenesis"/>
    <property type="evidence" value="ECO:0007669"/>
    <property type="project" value="TreeGrafter"/>
</dbReference>
<dbReference type="CDD" id="cd12400">
    <property type="entry name" value="RRM_Nop6"/>
    <property type="match status" value="1"/>
</dbReference>
<dbReference type="Proteomes" id="UP000749646">
    <property type="component" value="Unassembled WGS sequence"/>
</dbReference>
<proteinExistence type="predicted"/>